<evidence type="ECO:0000256" key="3">
    <source>
        <dbReference type="ARBA" id="ARBA00022801"/>
    </source>
</evidence>
<evidence type="ECO:0000313" key="12">
    <source>
        <dbReference type="Proteomes" id="UP001326715"/>
    </source>
</evidence>
<keyword evidence="5" id="KW-0732">Signal</keyword>
<feature type="domain" description="Glycosyl hydrolase family 38 C-terminal" evidence="7">
    <location>
        <begin position="444"/>
        <end position="578"/>
    </location>
</feature>
<name>A0A1K1SKP6_9BACT</name>
<dbReference type="STRING" id="1004.SAMN05661012_05545"/>
<dbReference type="InterPro" id="IPR041147">
    <property type="entry name" value="GH38_C"/>
</dbReference>
<evidence type="ECO:0000313" key="9">
    <source>
        <dbReference type="EMBL" id="SFW84421.1"/>
    </source>
</evidence>
<dbReference type="Proteomes" id="UP001326715">
    <property type="component" value="Chromosome"/>
</dbReference>
<dbReference type="PANTHER" id="PTHR46017">
    <property type="entry name" value="ALPHA-MANNOSIDASE 2C1"/>
    <property type="match status" value="1"/>
</dbReference>
<dbReference type="InterPro" id="IPR000602">
    <property type="entry name" value="Glyco_hydro_38_N"/>
</dbReference>
<dbReference type="Gene3D" id="3.20.110.10">
    <property type="entry name" value="Glycoside hydrolase 38, N terminal domain"/>
    <property type="match status" value="1"/>
</dbReference>
<dbReference type="GO" id="GO:0046872">
    <property type="term" value="F:metal ion binding"/>
    <property type="evidence" value="ECO:0007669"/>
    <property type="project" value="UniProtKB-KW"/>
</dbReference>
<reference evidence="10 12" key="2">
    <citation type="submission" date="2023-11" db="EMBL/GenBank/DDBJ databases">
        <title>MicrobeMod: A computational toolkit for identifying prokaryotic methylation and restriction-modification with nanopore sequencing.</title>
        <authorList>
            <person name="Crits-Christoph A."/>
            <person name="Kang S.C."/>
            <person name="Lee H."/>
            <person name="Ostrov N."/>
        </authorList>
    </citation>
    <scope>NUCLEOTIDE SEQUENCE [LARGE SCALE GENOMIC DNA]</scope>
    <source>
        <strain evidence="10 12">ATCC 23090</strain>
    </source>
</reference>
<dbReference type="Pfam" id="PF17677">
    <property type="entry name" value="Glyco_hydro38C2"/>
    <property type="match status" value="1"/>
</dbReference>
<feature type="domain" description="Glycoside hydrolase family 38 N-terminal" evidence="6">
    <location>
        <begin position="66"/>
        <end position="193"/>
    </location>
</feature>
<dbReference type="InterPro" id="IPR027291">
    <property type="entry name" value="Glyco_hydro_38_N_sf"/>
</dbReference>
<feature type="domain" description="Glycosyl hydrolases family 38 C-terminal" evidence="8">
    <location>
        <begin position="660"/>
        <end position="727"/>
    </location>
</feature>
<dbReference type="SUPFAM" id="SSF74650">
    <property type="entry name" value="Galactose mutarotase-like"/>
    <property type="match status" value="1"/>
</dbReference>
<dbReference type="SUPFAM" id="SSF88688">
    <property type="entry name" value="Families 57/38 glycoside transferase middle domain"/>
    <property type="match status" value="1"/>
</dbReference>
<dbReference type="InterPro" id="IPR011682">
    <property type="entry name" value="Glyco_hydro_38_C"/>
</dbReference>
<comment type="similarity">
    <text evidence="1">Belongs to the glycosyl hydrolase 38 family.</text>
</comment>
<dbReference type="InterPro" id="IPR028995">
    <property type="entry name" value="Glyco_hydro_57/38_cen_sf"/>
</dbReference>
<dbReference type="OrthoDB" id="9772207at2"/>
<dbReference type="InterPro" id="IPR037094">
    <property type="entry name" value="Glyco_hydro_38_cen_sf"/>
</dbReference>
<keyword evidence="12" id="KW-1185">Reference proteome</keyword>
<dbReference type="InterPro" id="IPR011013">
    <property type="entry name" value="Gal_mutarotase_sf_dom"/>
</dbReference>
<accession>A0A1K1SKP6</accession>
<evidence type="ECO:0000259" key="7">
    <source>
        <dbReference type="Pfam" id="PF07748"/>
    </source>
</evidence>
<reference evidence="9 11" key="1">
    <citation type="submission" date="2016-11" db="EMBL/GenBank/DDBJ databases">
        <authorList>
            <person name="Jaros S."/>
            <person name="Januszkiewicz K."/>
            <person name="Wedrychowicz H."/>
        </authorList>
    </citation>
    <scope>NUCLEOTIDE SEQUENCE [LARGE SCALE GENOMIC DNA]</scope>
    <source>
        <strain evidence="9 11">DSM 784</strain>
    </source>
</reference>
<dbReference type="SUPFAM" id="SSF88713">
    <property type="entry name" value="Glycoside hydrolase/deacetylase"/>
    <property type="match status" value="1"/>
</dbReference>
<organism evidence="9 11">
    <name type="scientific">Chitinophaga sancti</name>
    <dbReference type="NCBI Taxonomy" id="1004"/>
    <lineage>
        <taxon>Bacteria</taxon>
        <taxon>Pseudomonadati</taxon>
        <taxon>Bacteroidota</taxon>
        <taxon>Chitinophagia</taxon>
        <taxon>Chitinophagales</taxon>
        <taxon>Chitinophagaceae</taxon>
        <taxon>Chitinophaga</taxon>
    </lineage>
</organism>
<keyword evidence="2" id="KW-0479">Metal-binding</keyword>
<sequence length="732" mass="82843">MKSTLSLLLAWFICGTAVAQQAWYIDGYHGGVWGHYPDWNTRFMADQLAQHPDWNINIEIEPATWARAMQVDAPALNDFRTFFEAGRVEYVNPSYGQPYLYNVSGESIIRQFQYGMQELKTYFPRAEFTTYSSEEPCFTSALPQILTSLGFKYASLKNPNTCFGGYTRAHGGEKVYWTGPDGSVILTAPRYSGEALSNESTWQTIGWNNSPAYLEHAKQDGILHPIGMTLQDAGWKNGPFMGSKANYTTWRNYFEHIVNNDSAATWNLSQEDILVNLVWGSQVTQRIAQQVRAAENMILQTEKLVAMSVWDGNMKWPQAEFDAAWRTLLLAEHHDSWIVPYNGQPGDTWADKVHNWTEQTNHICDSLIQIGSARQNQAKIARIKNGYQLDNDMYRIVVDTVHGGVITELFSKKLNKSFAVNGFNELRGNFYEKGGRHSSMESRVRVVKLSNGLEIHGQIAGTPYTQTISIRKGDPKIDFELHLDWKKNTGIGTPLTKEYKWEMRDKPFYNDSNKLLVVFPTTLKDVHVAKDAPFDVTESRLDNTFFNSWDSIKNNIILNWVDITDGQYGLALFSDHTTSYTHGAGFPLGLDIQYSGMGLWGRNYTIDGPTTVNYAIVPHKGNWEAGDIPHQNNLWNDPLADYNSIFTLEGGAVQVTSMTWKNGQLVVRLYNPSTKPGQARLRFKKEIGEVSLVELNGEINTNKQSTKAVTNNKEVVVDLPRFAIRTLSINPQ</sequence>
<feature type="signal peptide" evidence="5">
    <location>
        <begin position="1"/>
        <end position="19"/>
    </location>
</feature>
<evidence type="ECO:0000256" key="5">
    <source>
        <dbReference type="SAM" id="SignalP"/>
    </source>
</evidence>
<dbReference type="AlphaFoldDB" id="A0A1K1SKP6"/>
<dbReference type="GO" id="GO:0009313">
    <property type="term" value="P:oligosaccharide catabolic process"/>
    <property type="evidence" value="ECO:0007669"/>
    <property type="project" value="TreeGrafter"/>
</dbReference>
<dbReference type="Gene3D" id="2.70.98.30">
    <property type="entry name" value="Golgi alpha-mannosidase II, domain 4"/>
    <property type="match status" value="1"/>
</dbReference>
<dbReference type="Proteomes" id="UP000183788">
    <property type="component" value="Unassembled WGS sequence"/>
</dbReference>
<evidence type="ECO:0000259" key="8">
    <source>
        <dbReference type="Pfam" id="PF17677"/>
    </source>
</evidence>
<dbReference type="PANTHER" id="PTHR46017:SF1">
    <property type="entry name" value="ALPHA-MANNOSIDASE 2C1"/>
    <property type="match status" value="1"/>
</dbReference>
<evidence type="ECO:0000259" key="6">
    <source>
        <dbReference type="Pfam" id="PF01074"/>
    </source>
</evidence>
<evidence type="ECO:0000256" key="1">
    <source>
        <dbReference type="ARBA" id="ARBA00009792"/>
    </source>
</evidence>
<evidence type="ECO:0000313" key="11">
    <source>
        <dbReference type="Proteomes" id="UP000183788"/>
    </source>
</evidence>
<gene>
    <name evidence="9" type="ORF">SAMN05661012_05545</name>
    <name evidence="10" type="ORF">SR876_00210</name>
</gene>
<protein>
    <submittedName>
        <fullName evidence="9">Alpha mannosidase, middle domain</fullName>
    </submittedName>
    <submittedName>
        <fullName evidence="10">Glycoside hydrolase family 38 C-terminal domain-containing protein</fullName>
    </submittedName>
</protein>
<feature type="chain" id="PRO_5013335311" evidence="5">
    <location>
        <begin position="20"/>
        <end position="732"/>
    </location>
</feature>
<proteinExistence type="inferred from homology"/>
<dbReference type="Pfam" id="PF01074">
    <property type="entry name" value="Glyco_hydro_38N"/>
    <property type="match status" value="1"/>
</dbReference>
<evidence type="ECO:0000256" key="4">
    <source>
        <dbReference type="ARBA" id="ARBA00023295"/>
    </source>
</evidence>
<dbReference type="EMBL" id="CP140154">
    <property type="protein sequence ID" value="WQG89902.1"/>
    <property type="molecule type" value="Genomic_DNA"/>
</dbReference>
<evidence type="ECO:0000313" key="10">
    <source>
        <dbReference type="EMBL" id="WQG89902.1"/>
    </source>
</evidence>
<dbReference type="Pfam" id="PF07748">
    <property type="entry name" value="Glyco_hydro_38C"/>
    <property type="match status" value="1"/>
</dbReference>
<dbReference type="InterPro" id="IPR011330">
    <property type="entry name" value="Glyco_hydro/deAcase_b/a-brl"/>
</dbReference>
<keyword evidence="3 10" id="KW-0378">Hydrolase</keyword>
<keyword evidence="4" id="KW-0326">Glycosidase</keyword>
<dbReference type="GO" id="GO:0030246">
    <property type="term" value="F:carbohydrate binding"/>
    <property type="evidence" value="ECO:0007669"/>
    <property type="project" value="InterPro"/>
</dbReference>
<dbReference type="RefSeq" id="WP_072364688.1">
    <property type="nucleotide sequence ID" value="NZ_CP139972.1"/>
</dbReference>
<evidence type="ECO:0000256" key="2">
    <source>
        <dbReference type="ARBA" id="ARBA00022723"/>
    </source>
</evidence>
<dbReference type="Gene3D" id="1.20.1270.50">
    <property type="entry name" value="Glycoside hydrolase family 38, central domain"/>
    <property type="match status" value="1"/>
</dbReference>
<dbReference type="EMBL" id="FPIZ01000024">
    <property type="protein sequence ID" value="SFW84421.1"/>
    <property type="molecule type" value="Genomic_DNA"/>
</dbReference>
<dbReference type="GO" id="GO:0004559">
    <property type="term" value="F:alpha-mannosidase activity"/>
    <property type="evidence" value="ECO:0007669"/>
    <property type="project" value="InterPro"/>
</dbReference>
<dbReference type="GO" id="GO:0006013">
    <property type="term" value="P:mannose metabolic process"/>
    <property type="evidence" value="ECO:0007669"/>
    <property type="project" value="InterPro"/>
</dbReference>